<reference evidence="1 2" key="1">
    <citation type="journal article" date="2022" name="Plant J.">
        <title>Chromosome-level genome of Camellia lanceoleosa provides a valuable resource for understanding genome evolution and self-incompatibility.</title>
        <authorList>
            <person name="Gong W."/>
            <person name="Xiao S."/>
            <person name="Wang L."/>
            <person name="Liao Z."/>
            <person name="Chang Y."/>
            <person name="Mo W."/>
            <person name="Hu G."/>
            <person name="Li W."/>
            <person name="Zhao G."/>
            <person name="Zhu H."/>
            <person name="Hu X."/>
            <person name="Ji K."/>
            <person name="Xiang X."/>
            <person name="Song Q."/>
            <person name="Yuan D."/>
            <person name="Jin S."/>
            <person name="Zhang L."/>
        </authorList>
    </citation>
    <scope>NUCLEOTIDE SEQUENCE [LARGE SCALE GENOMIC DNA]</scope>
    <source>
        <strain evidence="1">SQ_2022a</strain>
    </source>
</reference>
<keyword evidence="2" id="KW-1185">Reference proteome</keyword>
<evidence type="ECO:0000313" key="2">
    <source>
        <dbReference type="Proteomes" id="UP001060215"/>
    </source>
</evidence>
<sequence>MQGAMERTEENQGWTTVTRLQKRTKRFFTVFVANLPEHMQVDSFKGVFQRFGKVIQASIPNRRTKKFNSRFGFICYDNQFSAEEASQKFNGAWYGDHKLIVKPARFERPLHHAHAQSIQKQIANTRERTQPVPRHTLQLTNQFKSSYAEALKGGNQDKDFNIRVHAEEGDNEWLFRSVVVRASLPFADKSIGDSFSTEDANRIQVRAMGGIEYNIRVVEEQVVNISLDYLDQGDSSEEEDDDSSDDVDCLADRDINQPVLGEQLAGHQFTFWA</sequence>
<protein>
    <submittedName>
        <fullName evidence="1">RNA-binding protein BRN2</fullName>
    </submittedName>
</protein>
<accession>A0ACC0GYM6</accession>
<evidence type="ECO:0000313" key="1">
    <source>
        <dbReference type="EMBL" id="KAI8005851.1"/>
    </source>
</evidence>
<gene>
    <name evidence="1" type="ORF">LOK49_LG07G00561</name>
</gene>
<comment type="caution">
    <text evidence="1">The sequence shown here is derived from an EMBL/GenBank/DDBJ whole genome shotgun (WGS) entry which is preliminary data.</text>
</comment>
<proteinExistence type="predicted"/>
<dbReference type="EMBL" id="CM045764">
    <property type="protein sequence ID" value="KAI8005851.1"/>
    <property type="molecule type" value="Genomic_DNA"/>
</dbReference>
<dbReference type="Proteomes" id="UP001060215">
    <property type="component" value="Chromosome 7"/>
</dbReference>
<organism evidence="1 2">
    <name type="scientific">Camellia lanceoleosa</name>
    <dbReference type="NCBI Taxonomy" id="1840588"/>
    <lineage>
        <taxon>Eukaryota</taxon>
        <taxon>Viridiplantae</taxon>
        <taxon>Streptophyta</taxon>
        <taxon>Embryophyta</taxon>
        <taxon>Tracheophyta</taxon>
        <taxon>Spermatophyta</taxon>
        <taxon>Magnoliopsida</taxon>
        <taxon>eudicotyledons</taxon>
        <taxon>Gunneridae</taxon>
        <taxon>Pentapetalae</taxon>
        <taxon>asterids</taxon>
        <taxon>Ericales</taxon>
        <taxon>Theaceae</taxon>
        <taxon>Camellia</taxon>
    </lineage>
</organism>
<name>A0ACC0GYM6_9ERIC</name>